<dbReference type="Gene3D" id="3.20.20.70">
    <property type="entry name" value="Aldolase class I"/>
    <property type="match status" value="1"/>
</dbReference>
<dbReference type="PIRSF" id="PIRSF000167">
    <property type="entry name" value="HemN"/>
    <property type="match status" value="1"/>
</dbReference>
<comment type="subunit">
    <text evidence="4">Monomer.</text>
</comment>
<feature type="binding site" evidence="15">
    <location>
        <position position="52"/>
    </location>
    <ligand>
        <name>S-adenosyl-L-methionine</name>
        <dbReference type="ChEBI" id="CHEBI:59789"/>
        <label>1</label>
    </ligand>
</feature>
<feature type="binding site" evidence="15">
    <location>
        <position position="169"/>
    </location>
    <ligand>
        <name>S-adenosyl-L-methionine</name>
        <dbReference type="ChEBI" id="CHEBI:59789"/>
        <label>2</label>
    </ligand>
</feature>
<keyword evidence="8 14" id="KW-0479">Metal-binding</keyword>
<feature type="binding site" evidence="16">
    <location>
        <position position="65"/>
    </location>
    <ligand>
        <name>[4Fe-4S] cluster</name>
        <dbReference type="ChEBI" id="CHEBI:49883"/>
        <note>4Fe-4S-S-AdoMet</note>
    </ligand>
</feature>
<dbReference type="PANTHER" id="PTHR13932">
    <property type="entry name" value="COPROPORPHYRINIGEN III OXIDASE"/>
    <property type="match status" value="1"/>
</dbReference>
<evidence type="ECO:0000256" key="15">
    <source>
        <dbReference type="PIRSR" id="PIRSR000167-1"/>
    </source>
</evidence>
<evidence type="ECO:0000256" key="8">
    <source>
        <dbReference type="ARBA" id="ARBA00022723"/>
    </source>
</evidence>
<dbReference type="Pfam" id="PF04055">
    <property type="entry name" value="Radical_SAM"/>
    <property type="match status" value="1"/>
</dbReference>
<dbReference type="SFLD" id="SFLDS00029">
    <property type="entry name" value="Radical_SAM"/>
    <property type="match status" value="1"/>
</dbReference>
<dbReference type="SFLD" id="SFLDG01065">
    <property type="entry name" value="anaerobic_coproporphyrinogen-I"/>
    <property type="match status" value="1"/>
</dbReference>
<gene>
    <name evidence="18" type="ORF">SAMN04515678_107186</name>
</gene>
<keyword evidence="7 14" id="KW-0949">S-adenosyl-L-methionine</keyword>
<dbReference type="CDD" id="cd01335">
    <property type="entry name" value="Radical_SAM"/>
    <property type="match status" value="1"/>
</dbReference>
<dbReference type="SMART" id="SM00729">
    <property type="entry name" value="Elp3"/>
    <property type="match status" value="1"/>
</dbReference>
<dbReference type="EMBL" id="FOMS01000007">
    <property type="protein sequence ID" value="SFE22375.1"/>
    <property type="molecule type" value="Genomic_DNA"/>
</dbReference>
<dbReference type="PANTHER" id="PTHR13932:SF6">
    <property type="entry name" value="OXYGEN-INDEPENDENT COPROPORPHYRINOGEN III OXIDASE"/>
    <property type="match status" value="1"/>
</dbReference>
<keyword evidence="12 14" id="KW-0627">Porphyrin biosynthesis</keyword>
<dbReference type="GO" id="GO:0006782">
    <property type="term" value="P:protoporphyrinogen IX biosynthetic process"/>
    <property type="evidence" value="ECO:0007669"/>
    <property type="project" value="UniProtKB-UniPathway"/>
</dbReference>
<evidence type="ECO:0000256" key="16">
    <source>
        <dbReference type="PIRSR" id="PIRSR000167-2"/>
    </source>
</evidence>
<keyword evidence="19" id="KW-1185">Reference proteome</keyword>
<feature type="binding site" evidence="15">
    <location>
        <begin position="64"/>
        <end position="66"/>
    </location>
    <ligand>
        <name>S-adenosyl-L-methionine</name>
        <dbReference type="ChEBI" id="CHEBI:59789"/>
        <label>2</label>
    </ligand>
</feature>
<dbReference type="GO" id="GO:0051539">
    <property type="term" value="F:4 iron, 4 sulfur cluster binding"/>
    <property type="evidence" value="ECO:0007669"/>
    <property type="project" value="UniProtKB-KW"/>
</dbReference>
<dbReference type="InterPro" id="IPR004558">
    <property type="entry name" value="Coprogen_oxidase_HemN"/>
</dbReference>
<dbReference type="InterPro" id="IPR058240">
    <property type="entry name" value="rSAM_sf"/>
</dbReference>
<feature type="binding site" evidence="15">
    <location>
        <position position="326"/>
    </location>
    <ligand>
        <name>S-adenosyl-L-methionine</name>
        <dbReference type="ChEBI" id="CHEBI:59789"/>
        <label>1</label>
    </ligand>
</feature>
<feature type="binding site" evidence="15">
    <location>
        <position position="206"/>
    </location>
    <ligand>
        <name>S-adenosyl-L-methionine</name>
        <dbReference type="ChEBI" id="CHEBI:59789"/>
        <label>2</label>
    </ligand>
</feature>
<dbReference type="GO" id="GO:0046872">
    <property type="term" value="F:metal ion binding"/>
    <property type="evidence" value="ECO:0007669"/>
    <property type="project" value="UniProtKB-KW"/>
</dbReference>
<protein>
    <recommendedName>
        <fullName evidence="14">Coproporphyrinogen-III oxidase</fullName>
        <ecNumber evidence="14">1.3.98.3</ecNumber>
    </recommendedName>
</protein>
<keyword evidence="9 14" id="KW-0560">Oxidoreductase</keyword>
<dbReference type="SUPFAM" id="SSF102114">
    <property type="entry name" value="Radical SAM enzymes"/>
    <property type="match status" value="1"/>
</dbReference>
<evidence type="ECO:0000256" key="9">
    <source>
        <dbReference type="ARBA" id="ARBA00023002"/>
    </source>
</evidence>
<sequence length="448" mass="48131">MTDDPLHTALLDARVPRYTSYPPANRFSADVGPADMAEWLAAVPQGDPISVYVHVPFCRRLCWFCACRTQGTTTDTPLDRYLDHLDRETAMVAAALPRGTTMRTLHLGGGTPTILSPQRIARLSEILHGAFSPTAEADISVEIDPMECDEARLDALRALGMTRVSLGVQDFDPAVQAAIGRTQPVDATARVVEAARARGTRSLNVDLVYGLPHQTPERLAATLKEVLALAPDRLALFGYAHVPWMARRQRMIPEAALPRPVERLELANLAREMLTGSGYRAIGIDHFARPGDAMARAADDGTLRRNFQGYTTDGAATLVGLGPSSISRFTQGFAQNAPATGAWQAAIDAGRLATARGHALSDRDRLVAEVIERLMCHGRVDLGALTGRHRAPVAPLLAIARAALEELPGAGRLAGEVLHITCPAALRLVAARFDPGFAPATNLYSQAS</sequence>
<feature type="binding site" evidence="15">
    <location>
        <begin position="110"/>
        <end position="111"/>
    </location>
    <ligand>
        <name>S-adenosyl-L-methionine</name>
        <dbReference type="ChEBI" id="CHEBI:59789"/>
        <label>2</label>
    </ligand>
</feature>
<accession>A0A1I1YRY7</accession>
<evidence type="ECO:0000256" key="4">
    <source>
        <dbReference type="ARBA" id="ARBA00011245"/>
    </source>
</evidence>
<feature type="domain" description="Radical SAM core" evidence="17">
    <location>
        <begin position="43"/>
        <end position="277"/>
    </location>
</feature>
<evidence type="ECO:0000313" key="19">
    <source>
        <dbReference type="Proteomes" id="UP000325289"/>
    </source>
</evidence>
<evidence type="ECO:0000256" key="13">
    <source>
        <dbReference type="ARBA" id="ARBA00048321"/>
    </source>
</evidence>
<evidence type="ECO:0000313" key="18">
    <source>
        <dbReference type="EMBL" id="SFE22375.1"/>
    </source>
</evidence>
<keyword evidence="10 14" id="KW-0408">Iron</keyword>
<dbReference type="Proteomes" id="UP000325289">
    <property type="component" value="Unassembled WGS sequence"/>
</dbReference>
<evidence type="ECO:0000256" key="12">
    <source>
        <dbReference type="ARBA" id="ARBA00023244"/>
    </source>
</evidence>
<evidence type="ECO:0000256" key="2">
    <source>
        <dbReference type="ARBA" id="ARBA00004785"/>
    </source>
</evidence>
<dbReference type="InterPro" id="IPR007197">
    <property type="entry name" value="rSAM"/>
</dbReference>
<comment type="pathway">
    <text evidence="2 14">Porphyrin-containing compound metabolism; protoporphyrin-IX biosynthesis; protoporphyrinogen-IX from coproporphyrinogen-III (AdoMet route): step 1/1.</text>
</comment>
<dbReference type="GO" id="GO:0004109">
    <property type="term" value="F:coproporphyrinogen oxidase activity"/>
    <property type="evidence" value="ECO:0007669"/>
    <property type="project" value="InterPro"/>
</dbReference>
<feature type="binding site" evidence="15">
    <location>
        <position position="142"/>
    </location>
    <ligand>
        <name>S-adenosyl-L-methionine</name>
        <dbReference type="ChEBI" id="CHEBI:59789"/>
        <label>1</label>
    </ligand>
</feature>
<keyword evidence="11 14" id="KW-0411">Iron-sulfur</keyword>
<evidence type="ECO:0000256" key="11">
    <source>
        <dbReference type="ARBA" id="ARBA00023014"/>
    </source>
</evidence>
<name>A0A1I1YRY7_9RHOB</name>
<dbReference type="EC" id="1.3.98.3" evidence="14"/>
<evidence type="ECO:0000256" key="3">
    <source>
        <dbReference type="ARBA" id="ARBA00005493"/>
    </source>
</evidence>
<evidence type="ECO:0000256" key="7">
    <source>
        <dbReference type="ARBA" id="ARBA00022691"/>
    </source>
</evidence>
<evidence type="ECO:0000259" key="17">
    <source>
        <dbReference type="PROSITE" id="PS51918"/>
    </source>
</evidence>
<comment type="similarity">
    <text evidence="3 14">Belongs to the anaerobic coproporphyrinogen-III oxidase family.</text>
</comment>
<evidence type="ECO:0000256" key="14">
    <source>
        <dbReference type="PIRNR" id="PIRNR000167"/>
    </source>
</evidence>
<dbReference type="InterPro" id="IPR013785">
    <property type="entry name" value="Aldolase_TIM"/>
</dbReference>
<evidence type="ECO:0000256" key="5">
    <source>
        <dbReference type="ARBA" id="ARBA00022485"/>
    </source>
</evidence>
<dbReference type="GO" id="GO:0005737">
    <property type="term" value="C:cytoplasm"/>
    <property type="evidence" value="ECO:0007669"/>
    <property type="project" value="UniProtKB-SubCell"/>
</dbReference>
<dbReference type="AlphaFoldDB" id="A0A1I1YRY7"/>
<feature type="binding site" evidence="15">
    <location>
        <position position="240"/>
    </location>
    <ligand>
        <name>S-adenosyl-L-methionine</name>
        <dbReference type="ChEBI" id="CHEBI:59789"/>
        <label>2</label>
    </ligand>
</feature>
<dbReference type="UniPathway" id="UPA00251">
    <property type="reaction ID" value="UER00323"/>
</dbReference>
<feature type="binding site" evidence="15">
    <location>
        <position position="181"/>
    </location>
    <ligand>
        <name>S-adenosyl-L-methionine</name>
        <dbReference type="ChEBI" id="CHEBI:59789"/>
        <label>2</label>
    </ligand>
</feature>
<dbReference type="InterPro" id="IPR006638">
    <property type="entry name" value="Elp3/MiaA/NifB-like_rSAM"/>
</dbReference>
<dbReference type="PROSITE" id="PS51918">
    <property type="entry name" value="RADICAL_SAM"/>
    <property type="match status" value="1"/>
</dbReference>
<keyword evidence="6 14" id="KW-0963">Cytoplasm</keyword>
<dbReference type="RefSeq" id="WP_149756293.1">
    <property type="nucleotide sequence ID" value="NZ_FOMS01000007.1"/>
</dbReference>
<keyword evidence="5 14" id="KW-0004">4Fe-4S</keyword>
<dbReference type="InterPro" id="IPR034505">
    <property type="entry name" value="Coproporphyrinogen-III_oxidase"/>
</dbReference>
<comment type="catalytic activity">
    <reaction evidence="13 14">
        <text>coproporphyrinogen III + 2 S-adenosyl-L-methionine = protoporphyrinogen IX + 2 5'-deoxyadenosine + 2 L-methionine + 2 CO2</text>
        <dbReference type="Rhea" id="RHEA:15425"/>
        <dbReference type="ChEBI" id="CHEBI:16526"/>
        <dbReference type="ChEBI" id="CHEBI:17319"/>
        <dbReference type="ChEBI" id="CHEBI:57307"/>
        <dbReference type="ChEBI" id="CHEBI:57309"/>
        <dbReference type="ChEBI" id="CHEBI:57844"/>
        <dbReference type="ChEBI" id="CHEBI:59789"/>
        <dbReference type="EC" id="1.3.98.3"/>
    </reaction>
</comment>
<reference evidence="18 19" key="1">
    <citation type="submission" date="2016-10" db="EMBL/GenBank/DDBJ databases">
        <authorList>
            <person name="Varghese N."/>
            <person name="Submissions S."/>
        </authorList>
    </citation>
    <scope>NUCLEOTIDE SEQUENCE [LARGE SCALE GENOMIC DNA]</scope>
    <source>
        <strain evidence="19">YIM D21,KCTC 23444,ACCC 10710</strain>
    </source>
</reference>
<dbReference type="Gene3D" id="1.10.10.920">
    <property type="match status" value="1"/>
</dbReference>
<evidence type="ECO:0000256" key="10">
    <source>
        <dbReference type="ARBA" id="ARBA00023004"/>
    </source>
</evidence>
<feature type="binding site" evidence="16">
    <location>
        <position position="62"/>
    </location>
    <ligand>
        <name>[4Fe-4S] cluster</name>
        <dbReference type="ChEBI" id="CHEBI:49883"/>
        <note>4Fe-4S-S-AdoMet</note>
    </ligand>
</feature>
<evidence type="ECO:0000256" key="6">
    <source>
        <dbReference type="ARBA" id="ARBA00022490"/>
    </source>
</evidence>
<comment type="subcellular location">
    <subcellularLocation>
        <location evidence="1 14">Cytoplasm</location>
    </subcellularLocation>
</comment>
<feature type="binding site" evidence="16">
    <location>
        <position position="58"/>
    </location>
    <ligand>
        <name>[4Fe-4S] cluster</name>
        <dbReference type="ChEBI" id="CHEBI:49883"/>
        <note>4Fe-4S-S-AdoMet</note>
    </ligand>
</feature>
<feature type="binding site" evidence="15">
    <location>
        <position position="109"/>
    </location>
    <ligand>
        <name>S-adenosyl-L-methionine</name>
        <dbReference type="ChEBI" id="CHEBI:59789"/>
        <label>1</label>
    </ligand>
</feature>
<comment type="cofactor">
    <cofactor evidence="14 16">
        <name>[4Fe-4S] cluster</name>
        <dbReference type="ChEBI" id="CHEBI:49883"/>
    </cofactor>
    <text evidence="14 16">Binds 1 [4Fe-4S] cluster. The cluster is coordinated with 3 cysteines and an exchangeable S-adenosyl-L-methionine.</text>
</comment>
<evidence type="ECO:0000256" key="1">
    <source>
        <dbReference type="ARBA" id="ARBA00004496"/>
    </source>
</evidence>
<dbReference type="OrthoDB" id="9808022at2"/>
<dbReference type="GO" id="GO:0051989">
    <property type="term" value="F:coproporphyrinogen dehydrogenase activity"/>
    <property type="evidence" value="ECO:0007669"/>
    <property type="project" value="UniProtKB-EC"/>
</dbReference>
<organism evidence="18 19">
    <name type="scientific">Roseivivax sediminis</name>
    <dbReference type="NCBI Taxonomy" id="936889"/>
    <lineage>
        <taxon>Bacteria</taxon>
        <taxon>Pseudomonadati</taxon>
        <taxon>Pseudomonadota</taxon>
        <taxon>Alphaproteobacteria</taxon>
        <taxon>Rhodobacterales</taxon>
        <taxon>Roseobacteraceae</taxon>
        <taxon>Roseivivax</taxon>
    </lineage>
</organism>
<dbReference type="NCBIfam" id="TIGR00538">
    <property type="entry name" value="hemN"/>
    <property type="match status" value="1"/>
</dbReference>
<proteinExistence type="inferred from homology"/>